<dbReference type="GO" id="GO:0051015">
    <property type="term" value="F:actin filament binding"/>
    <property type="evidence" value="ECO:0007669"/>
    <property type="project" value="TreeGrafter"/>
</dbReference>
<evidence type="ECO:0000259" key="9">
    <source>
        <dbReference type="PROSITE" id="PS51126"/>
    </source>
</evidence>
<feature type="domain" description="Myosin motor" evidence="10">
    <location>
        <begin position="1"/>
        <end position="472"/>
    </location>
</feature>
<gene>
    <name evidence="11" type="ordered locus">EROM_092010</name>
</gene>
<evidence type="ECO:0000256" key="3">
    <source>
        <dbReference type="ARBA" id="ARBA00023054"/>
    </source>
</evidence>
<dbReference type="InterPro" id="IPR001609">
    <property type="entry name" value="Myosin_head_motor_dom-like"/>
</dbReference>
<reference evidence="11" key="1">
    <citation type="journal article" date="2012" name="Proc. Natl. Acad. Sci. U.S.A.">
        <title>Gain and loss of multiple functionally related, horizontally transferred genes in the reduced genomes of two microsporidian parasites.</title>
        <authorList>
            <person name="Pombert J.-F."/>
            <person name="Selman M."/>
            <person name="Burki F."/>
            <person name="Bardell F.T."/>
            <person name="Farinelli L."/>
            <person name="Solter L.F."/>
            <person name="Whitman D.W."/>
            <person name="Weiss L.M."/>
            <person name="Corradi N."/>
            <person name="Keeling P.J."/>
        </authorList>
    </citation>
    <scope>NUCLEOTIDE SEQUENCE [LARGE SCALE GENOMIC DNA]</scope>
    <source>
        <strain evidence="11">SJ-2008</strain>
    </source>
</reference>
<dbReference type="AlphaFoldDB" id="I7AGC7"/>
<evidence type="ECO:0000256" key="8">
    <source>
        <dbReference type="SAM" id="Coils"/>
    </source>
</evidence>
<feature type="coiled-coil region" evidence="8">
    <location>
        <begin position="713"/>
        <end position="747"/>
    </location>
</feature>
<keyword evidence="3 8" id="KW-0175">Coiled coil</keyword>
<dbReference type="GO" id="GO:0007015">
    <property type="term" value="P:actin filament organization"/>
    <property type="evidence" value="ECO:0007669"/>
    <property type="project" value="TreeGrafter"/>
</dbReference>
<evidence type="ECO:0000256" key="2">
    <source>
        <dbReference type="ARBA" id="ARBA00022840"/>
    </source>
</evidence>
<keyword evidence="5 7" id="KW-0505">Motor protein</keyword>
<dbReference type="PROSITE" id="PS51456">
    <property type="entry name" value="MYOSIN_MOTOR"/>
    <property type="match status" value="1"/>
</dbReference>
<comment type="similarity">
    <text evidence="7">Belongs to the TRAFAC class myosin-kinesin ATPase superfamily. Myosin family.</text>
</comment>
<evidence type="ECO:0000313" key="12">
    <source>
        <dbReference type="Proteomes" id="UP000010094"/>
    </source>
</evidence>
<dbReference type="PANTHER" id="PTHR13140">
    <property type="entry name" value="MYOSIN"/>
    <property type="match status" value="1"/>
</dbReference>
<dbReference type="SMART" id="SM01132">
    <property type="entry name" value="DIL"/>
    <property type="match status" value="1"/>
</dbReference>
<dbReference type="KEGG" id="ero:EROM_092010"/>
<evidence type="ECO:0000259" key="10">
    <source>
        <dbReference type="PROSITE" id="PS51456"/>
    </source>
</evidence>
<evidence type="ECO:0000313" key="11">
    <source>
        <dbReference type="EMBL" id="AFN83815.1"/>
    </source>
</evidence>
<feature type="domain" description="Dilute" evidence="9">
    <location>
        <begin position="824"/>
        <end position="1062"/>
    </location>
</feature>
<keyword evidence="4 7" id="KW-0518">Myosin</keyword>
<evidence type="ECO:0000256" key="7">
    <source>
        <dbReference type="PROSITE-ProRule" id="PRU00782"/>
    </source>
</evidence>
<dbReference type="Gene3D" id="1.20.120.720">
    <property type="entry name" value="Myosin VI head, motor domain, U50 subdomain"/>
    <property type="match status" value="1"/>
</dbReference>
<dbReference type="InterPro" id="IPR036961">
    <property type="entry name" value="Kinesin_motor_dom_sf"/>
</dbReference>
<dbReference type="CDD" id="cd14898">
    <property type="entry name" value="MYSc_Myo37"/>
    <property type="match status" value="1"/>
</dbReference>
<name>I7AGC7_ENCRO</name>
<keyword evidence="1 7" id="KW-0547">Nucleotide-binding</keyword>
<dbReference type="Proteomes" id="UP000010094">
    <property type="component" value="Chromosome IXc"/>
</dbReference>
<organism evidence="11 12">
    <name type="scientific">Encephalitozoon romaleae (strain SJ-2008)</name>
    <name type="common">Microsporidian parasite</name>
    <dbReference type="NCBI Taxonomy" id="1178016"/>
    <lineage>
        <taxon>Eukaryota</taxon>
        <taxon>Fungi</taxon>
        <taxon>Fungi incertae sedis</taxon>
        <taxon>Microsporidia</taxon>
        <taxon>Unikaryonidae</taxon>
        <taxon>Encephalitozoon</taxon>
    </lineage>
</organism>
<dbReference type="GO" id="GO:0016459">
    <property type="term" value="C:myosin complex"/>
    <property type="evidence" value="ECO:0007669"/>
    <property type="project" value="UniProtKB-KW"/>
</dbReference>
<dbReference type="SMART" id="SM00242">
    <property type="entry name" value="MYSc"/>
    <property type="match status" value="1"/>
</dbReference>
<dbReference type="Gene3D" id="1.10.10.820">
    <property type="match status" value="1"/>
</dbReference>
<dbReference type="EMBL" id="CP003528">
    <property type="protein sequence ID" value="AFN83815.1"/>
    <property type="molecule type" value="Genomic_DNA"/>
</dbReference>
<keyword evidence="12" id="KW-1185">Reference proteome</keyword>
<dbReference type="PRINTS" id="PR00193">
    <property type="entry name" value="MYOSINHEAVY"/>
</dbReference>
<dbReference type="Pfam" id="PF00063">
    <property type="entry name" value="Myosin_head"/>
    <property type="match status" value="2"/>
</dbReference>
<dbReference type="VEuPathDB" id="MicrosporidiaDB:EROM_092010"/>
<comment type="caution">
    <text evidence="7">Lacks conserved residue(s) required for the propagation of feature annotation.</text>
</comment>
<dbReference type="GeneID" id="20564425"/>
<dbReference type="GO" id="GO:0016020">
    <property type="term" value="C:membrane"/>
    <property type="evidence" value="ECO:0007669"/>
    <property type="project" value="TreeGrafter"/>
</dbReference>
<keyword evidence="2 7" id="KW-0067">ATP-binding</keyword>
<dbReference type="Gene3D" id="1.20.58.530">
    <property type="match status" value="1"/>
</dbReference>
<dbReference type="PANTHER" id="PTHR13140:SF706">
    <property type="entry name" value="DILUTE CLASS UNCONVENTIONAL MYOSIN, ISOFORM C"/>
    <property type="match status" value="1"/>
</dbReference>
<evidence type="ECO:0000256" key="5">
    <source>
        <dbReference type="ARBA" id="ARBA00023175"/>
    </source>
</evidence>
<protein>
    <submittedName>
        <fullName evidence="11">Myosin heavy chain</fullName>
    </submittedName>
</protein>
<dbReference type="InterPro" id="IPR002710">
    <property type="entry name" value="Dilute_dom"/>
</dbReference>
<proteinExistence type="inferred from homology"/>
<dbReference type="GO" id="GO:0005737">
    <property type="term" value="C:cytoplasm"/>
    <property type="evidence" value="ECO:0007669"/>
    <property type="project" value="TreeGrafter"/>
</dbReference>
<dbReference type="HOGENOM" id="CLU_000192_7_5_1"/>
<dbReference type="Gene3D" id="3.40.850.10">
    <property type="entry name" value="Kinesin motor domain"/>
    <property type="match status" value="1"/>
</dbReference>
<dbReference type="OrthoDB" id="6108017at2759"/>
<dbReference type="InterPro" id="IPR027417">
    <property type="entry name" value="P-loop_NTPase"/>
</dbReference>
<accession>I7AGC7</accession>
<evidence type="ECO:0000256" key="4">
    <source>
        <dbReference type="ARBA" id="ARBA00023123"/>
    </source>
</evidence>
<dbReference type="PROSITE" id="PS51126">
    <property type="entry name" value="DILUTE"/>
    <property type="match status" value="1"/>
</dbReference>
<evidence type="ECO:0000256" key="6">
    <source>
        <dbReference type="ARBA" id="ARBA00023203"/>
    </source>
</evidence>
<dbReference type="GO" id="GO:0000146">
    <property type="term" value="F:microfilament motor activity"/>
    <property type="evidence" value="ECO:0007669"/>
    <property type="project" value="TreeGrafter"/>
</dbReference>
<sequence>MENDDLCELNDLNEDAILNILEKRYASGRIYTKSGLVFLALNPYESINPYDRKSLQPFSDSTGSTHVHDVAEASYQDLLVHGNQTIVISGESGSGKTENTKLVIKYLVERTASNTSIERKITAANAILEAFGNARTILNDNSSRFGKRIKLIFDGKITGARFETYLLEKSRVTHHETGERNFHIFYQFCASKDFRIKNDFIDTSSHLGNKESIVQLSENYVATCSAMKSVGITRIKEIEDCLLGILYLGSIQFSDDGILKVIRNECFTEFCKLHHIQEEVFEESLVKFSIQVKGETIEVFNTLKQAVTIRNSMARLLYSNIFNYITASINNCLSGSGELSISVLDIFGFEIFESNGLDQLCINWTNEKIQNDFIRKVFREKQEMYKEEGIEWKDVEFFDNNQCIIDFEKPCGLMDLISEESFNAWGNTKNLNMKIKSYLNGNIKTKFDDKIIVSHYAGDVEYDLRLFLDKNREKGSLKIFKNDLIVDEQSKEDLVKYFKDSMNKLLHSINETQAKYIKCIRPNAYKKPKAFDRSLVSKQLAECGILETIRVSKQCFPQEIRKDKFENRYRILGSTLFEMVDVKKGKTRYFMSNETLKILEIRRFLFHDECFRNIRSALRSYLSRRSVDKKQGITFVSKSVDGSVPPIEHDSMELLVEGDGDTEELQDSKEGAEEQRSYKEIIRDLELKIEQYKRFCEAPCRNCKSLELKYRFQSEALKKKNMVELELEKYKAKVEDLERLLSEREEDDDSQMSVSFTNSYNVFSCLVQLYLEFVPTFSNEEVPKPEALSLAHSALYAVNKLGKDVVESSVCIMNEISLKLHMFERNIHKVSFILSNLIEYESILRGHGINNVSEIKNLISILFKHLCELQRSSLLEVLPHAVLEHQQLSKFKCKEGYFKKIFKPPHISKLIRLLEYFYHQMSYYYIPDIYIMESVNYLLKTINVSVFNEILVKKNFLSFNRGVQINYNVNEIDKFCRSINYLEGMFNLSHTTSIIRLINLVESRATADLILDECSILNCVQINEIVSKLDAEASYFFGNDNRNEKFISDPTVTLPSYTGVSSHSFICPRYLPSESLLSILKSIR</sequence>
<feature type="binding site" evidence="7">
    <location>
        <begin position="90"/>
        <end position="97"/>
    </location>
    <ligand>
        <name>ATP</name>
        <dbReference type="ChEBI" id="CHEBI:30616"/>
    </ligand>
</feature>
<dbReference type="GO" id="GO:0005524">
    <property type="term" value="F:ATP binding"/>
    <property type="evidence" value="ECO:0007669"/>
    <property type="project" value="UniProtKB-UniRule"/>
</dbReference>
<dbReference type="SUPFAM" id="SSF52540">
    <property type="entry name" value="P-loop containing nucleoside triphosphate hydrolases"/>
    <property type="match status" value="1"/>
</dbReference>
<dbReference type="Pfam" id="PF01843">
    <property type="entry name" value="DIL"/>
    <property type="match status" value="1"/>
</dbReference>
<keyword evidence="6 7" id="KW-0009">Actin-binding</keyword>
<dbReference type="RefSeq" id="XP_009265312.1">
    <property type="nucleotide sequence ID" value="XM_009267037.1"/>
</dbReference>
<evidence type="ECO:0000256" key="1">
    <source>
        <dbReference type="ARBA" id="ARBA00022741"/>
    </source>
</evidence>